<proteinExistence type="predicted"/>
<dbReference type="Proteomes" id="UP000319004">
    <property type="component" value="Chromosome"/>
</dbReference>
<sequence>MTHHRAISENFVSRVFIRHRPRFNGCHRGAGETLANGLVNLCERLGSGVDGAAFRAWGHGDDYVAGSVCSGLTSASTASPGSGLASSSVVTSFSVILSLF</sequence>
<keyword evidence="2" id="KW-1185">Reference proteome</keyword>
<organism evidence="1 2">
    <name type="scientific">Stieleria neptunia</name>
    <dbReference type="NCBI Taxonomy" id="2527979"/>
    <lineage>
        <taxon>Bacteria</taxon>
        <taxon>Pseudomonadati</taxon>
        <taxon>Planctomycetota</taxon>
        <taxon>Planctomycetia</taxon>
        <taxon>Pirellulales</taxon>
        <taxon>Pirellulaceae</taxon>
        <taxon>Stieleria</taxon>
    </lineage>
</organism>
<dbReference type="KEGG" id="snep:Enr13x_25840"/>
<dbReference type="AlphaFoldDB" id="A0A518HPG3"/>
<accession>A0A518HPG3</accession>
<evidence type="ECO:0000313" key="1">
    <source>
        <dbReference type="EMBL" id="QDV42734.1"/>
    </source>
</evidence>
<evidence type="ECO:0000313" key="2">
    <source>
        <dbReference type="Proteomes" id="UP000319004"/>
    </source>
</evidence>
<protein>
    <submittedName>
        <fullName evidence="1">Uncharacterized protein</fullName>
    </submittedName>
</protein>
<dbReference type="EMBL" id="CP037423">
    <property type="protein sequence ID" value="QDV42734.1"/>
    <property type="molecule type" value="Genomic_DNA"/>
</dbReference>
<reference evidence="1 2" key="1">
    <citation type="submission" date="2019-03" db="EMBL/GenBank/DDBJ databases">
        <title>Deep-cultivation of Planctomycetes and their phenomic and genomic characterization uncovers novel biology.</title>
        <authorList>
            <person name="Wiegand S."/>
            <person name="Jogler M."/>
            <person name="Boedeker C."/>
            <person name="Pinto D."/>
            <person name="Vollmers J."/>
            <person name="Rivas-Marin E."/>
            <person name="Kohn T."/>
            <person name="Peeters S.H."/>
            <person name="Heuer A."/>
            <person name="Rast P."/>
            <person name="Oberbeckmann S."/>
            <person name="Bunk B."/>
            <person name="Jeske O."/>
            <person name="Meyerdierks A."/>
            <person name="Storesund J.E."/>
            <person name="Kallscheuer N."/>
            <person name="Luecker S."/>
            <person name="Lage O.M."/>
            <person name="Pohl T."/>
            <person name="Merkel B.J."/>
            <person name="Hornburger P."/>
            <person name="Mueller R.-W."/>
            <person name="Bruemmer F."/>
            <person name="Labrenz M."/>
            <person name="Spormann A.M."/>
            <person name="Op den Camp H."/>
            <person name="Overmann J."/>
            <person name="Amann R."/>
            <person name="Jetten M.S.M."/>
            <person name="Mascher T."/>
            <person name="Medema M.H."/>
            <person name="Devos D.P."/>
            <person name="Kaster A.-K."/>
            <person name="Ovreas L."/>
            <person name="Rohde M."/>
            <person name="Galperin M.Y."/>
            <person name="Jogler C."/>
        </authorList>
    </citation>
    <scope>NUCLEOTIDE SEQUENCE [LARGE SCALE GENOMIC DNA]</scope>
    <source>
        <strain evidence="1 2">Enr13</strain>
    </source>
</reference>
<name>A0A518HPG3_9BACT</name>
<gene>
    <name evidence="1" type="ORF">Enr13x_25840</name>
</gene>